<dbReference type="OrthoDB" id="9970295at2759"/>
<dbReference type="GO" id="GO:0016787">
    <property type="term" value="F:hydrolase activity"/>
    <property type="evidence" value="ECO:0007669"/>
    <property type="project" value="UniProtKB-KW"/>
</dbReference>
<comment type="caution">
    <text evidence="1">The sequence shown here is derived from an EMBL/GenBank/DDBJ whole genome shotgun (WGS) entry which is preliminary data.</text>
</comment>
<evidence type="ECO:0000313" key="2">
    <source>
        <dbReference type="Proteomes" id="UP000298493"/>
    </source>
</evidence>
<dbReference type="AlphaFoldDB" id="A0A4Z1PBM6"/>
<sequence>MNGFFRGHVHIVPSLRSPAIEAPQTSILCSLHTPAIMKSISRFLVAASSFLTTLTGAVDVQVTLSNKTPVKFDSNGSGPLDISFGPVFSLNGAYRWIGASSTYAHCSGTNIKLGQCGLRSYASVDLMTWHDEGIFADLADPAFVDYRGPQGLDLGRPHIIFNPVTQLYVLWANTAGAFATFTSPKPLGPWTAKGRVPVPVPFGGDFTVRNVSGSAYIAYSAFNFSAAGTIWPPFEQYQILQELTPDYTNITGPMWSITSADNDSVDRATEAADLWERDGIVYWTGSLSCGNCNDGVMVAYRTKDIRSNIWTRQIISGDTCAGQTAGVLVTSNSAGEKNYIAAADLWNGDGTLRLHGKNLQPLYFNDDGSLKDLNCDPNAVFNFSIRQGAEVKNSGKSTAFTDRSDPGQKYTFHCDLSRNAFYQTWKNSKTGLLKEVGVNLGAQNTTTPIQLGVYTFKSNSDFLTPSVQFKNLYNKTFSWDEVPVGAGLVTLQPNVTVAAGDRLALFVHGVTNPMGGPAAAGDYCYLSKDAHSDFDEKSSTTTLFTNLVGDVSHKGIDGKGVPVKVTGRELSWHSIVE</sequence>
<dbReference type="STRING" id="86259.A0A4Z1PBM6"/>
<evidence type="ECO:0000313" key="1">
    <source>
        <dbReference type="EMBL" id="TID26015.1"/>
    </source>
</evidence>
<dbReference type="EMBL" id="SNSC02000003">
    <property type="protein sequence ID" value="TID26015.1"/>
    <property type="molecule type" value="Genomic_DNA"/>
</dbReference>
<organism evidence="1 2">
    <name type="scientific">Venturia nashicola</name>
    <dbReference type="NCBI Taxonomy" id="86259"/>
    <lineage>
        <taxon>Eukaryota</taxon>
        <taxon>Fungi</taxon>
        <taxon>Dikarya</taxon>
        <taxon>Ascomycota</taxon>
        <taxon>Pezizomycotina</taxon>
        <taxon>Dothideomycetes</taxon>
        <taxon>Pleosporomycetidae</taxon>
        <taxon>Venturiales</taxon>
        <taxon>Venturiaceae</taxon>
        <taxon>Venturia</taxon>
    </lineage>
</organism>
<dbReference type="InterPro" id="IPR023296">
    <property type="entry name" value="Glyco_hydro_beta-prop_sf"/>
</dbReference>
<reference evidence="1 2" key="1">
    <citation type="submission" date="2019-04" db="EMBL/GenBank/DDBJ databases">
        <title>High contiguity whole genome sequence and gene annotation resource for two Venturia nashicola isolates.</title>
        <authorList>
            <person name="Prokchorchik M."/>
            <person name="Won K."/>
            <person name="Lee Y."/>
            <person name="Choi E.D."/>
            <person name="Segonzac C."/>
            <person name="Sohn K.H."/>
        </authorList>
    </citation>
    <scope>NUCLEOTIDE SEQUENCE [LARGE SCALE GENOMIC DNA]</scope>
    <source>
        <strain evidence="1 2">PRI2</strain>
    </source>
</reference>
<accession>A0A4Z1PBM6</accession>
<dbReference type="PANTHER" id="PTHR22925:SF3">
    <property type="entry name" value="GLYCOSYL HYDROLASE FAMILY PROTEIN 43"/>
    <property type="match status" value="1"/>
</dbReference>
<dbReference type="Gene3D" id="2.115.10.20">
    <property type="entry name" value="Glycosyl hydrolase domain, family 43"/>
    <property type="match status" value="1"/>
</dbReference>
<dbReference type="PANTHER" id="PTHR22925">
    <property type="entry name" value="GLYCOSYL HYDROLASE 43 FAMILY MEMBER"/>
    <property type="match status" value="1"/>
</dbReference>
<keyword evidence="2" id="KW-1185">Reference proteome</keyword>
<keyword evidence="1" id="KW-0378">Hydrolase</keyword>
<protein>
    <submittedName>
        <fullName evidence="1">Glycoside hydrolase family 43 protein</fullName>
    </submittedName>
</protein>
<dbReference type="Proteomes" id="UP000298493">
    <property type="component" value="Unassembled WGS sequence"/>
</dbReference>
<name>A0A4Z1PBM6_9PEZI</name>
<proteinExistence type="predicted"/>
<dbReference type="SUPFAM" id="SSF75005">
    <property type="entry name" value="Arabinanase/levansucrase/invertase"/>
    <property type="match status" value="1"/>
</dbReference>
<gene>
    <name evidence="1" type="ORF">E6O75_ATG03878</name>
</gene>